<proteinExistence type="predicted"/>
<keyword evidence="1" id="KW-0812">Transmembrane</keyword>
<protein>
    <submittedName>
        <fullName evidence="2">Uncharacterized protein</fullName>
    </submittedName>
</protein>
<dbReference type="Proteomes" id="UP000183471">
    <property type="component" value="Unassembled WGS sequence"/>
</dbReference>
<reference evidence="2 3" key="1">
    <citation type="submission" date="2016-10" db="EMBL/GenBank/DDBJ databases">
        <authorList>
            <person name="Varghese N."/>
            <person name="Submissions S."/>
        </authorList>
    </citation>
    <scope>NUCLEOTIDE SEQUENCE [LARGE SCALE GENOMIC DNA]</scope>
    <source>
        <strain evidence="2 3">Nl1</strain>
    </source>
</reference>
<dbReference type="EMBL" id="FNKY01000001">
    <property type="protein sequence ID" value="SDQ66746.1"/>
    <property type="molecule type" value="Genomic_DNA"/>
</dbReference>
<keyword evidence="1" id="KW-0472">Membrane</keyword>
<feature type="transmembrane region" description="Helical" evidence="1">
    <location>
        <begin position="244"/>
        <end position="263"/>
    </location>
</feature>
<gene>
    <name evidence="2" type="ORF">SAMN05216402_1770</name>
</gene>
<evidence type="ECO:0000313" key="3">
    <source>
        <dbReference type="Proteomes" id="UP000183471"/>
    </source>
</evidence>
<evidence type="ECO:0000256" key="1">
    <source>
        <dbReference type="SAM" id="Phobius"/>
    </source>
</evidence>
<accession>A0ABY0TIJ5</accession>
<comment type="caution">
    <text evidence="2">The sequence shown here is derived from an EMBL/GenBank/DDBJ whole genome shotgun (WGS) entry which is preliminary data.</text>
</comment>
<sequence length="268" mass="30427">MDLDTSGRDLLDMAGECMDRDDLGNARELIAMAIAQAPANGNIVFDASGLFRYAELYSSARKVIEDFHERTGLKLYMSVDREEIIQWEQANQMIDDVPVFDLAEGPLQFKRLSDLERGSFSSYVTTSTPVEFIEASEQGLAITQSRTKYEFKWDEIARASIVTRTIYKGVGLSSTHYPQKICTLEAPGRLFQFDVSSTYPDFRGVVLLRAILTRYLNMEFIDERKPGFKVAKDDPIRNLKREHLIRMGLIAGGIILFSLFLHFNQTPS</sequence>
<evidence type="ECO:0000313" key="2">
    <source>
        <dbReference type="EMBL" id="SDQ66746.1"/>
    </source>
</evidence>
<keyword evidence="3" id="KW-1185">Reference proteome</keyword>
<keyword evidence="1" id="KW-1133">Transmembrane helix</keyword>
<name>A0ABY0TIJ5_9PROT</name>
<dbReference type="RefSeq" id="WP_074631975.1">
    <property type="nucleotide sequence ID" value="NZ_FNKY01000001.1"/>
</dbReference>
<organism evidence="2 3">
    <name type="scientific">Nitrosospira multiformis</name>
    <dbReference type="NCBI Taxonomy" id="1231"/>
    <lineage>
        <taxon>Bacteria</taxon>
        <taxon>Pseudomonadati</taxon>
        <taxon>Pseudomonadota</taxon>
        <taxon>Betaproteobacteria</taxon>
        <taxon>Nitrosomonadales</taxon>
        <taxon>Nitrosomonadaceae</taxon>
        <taxon>Nitrosospira</taxon>
    </lineage>
</organism>